<reference evidence="2 3" key="1">
    <citation type="submission" date="2017-09" db="EMBL/GenBank/DDBJ databases">
        <title>The Catabolism of 3,6-Dichlorosalicylic acid is Initiated by the Cytochrome P450 Monooxygenase DsmABC in Rhizorhabdus dicambivorans Ndbn-20.</title>
        <authorList>
            <person name="Na L."/>
        </authorList>
    </citation>
    <scope>NUCLEOTIDE SEQUENCE [LARGE SCALE GENOMIC DNA]</scope>
    <source>
        <strain evidence="2 3">Ndbn-20m</strain>
    </source>
</reference>
<dbReference type="InterPro" id="IPR050259">
    <property type="entry name" value="SDR"/>
</dbReference>
<comment type="caution">
    <text evidence="2">The sequence shown here is derived from an EMBL/GenBank/DDBJ whole genome shotgun (WGS) entry which is preliminary data.</text>
</comment>
<keyword evidence="3" id="KW-1185">Reference proteome</keyword>
<dbReference type="Proteomes" id="UP000218934">
    <property type="component" value="Unassembled WGS sequence"/>
</dbReference>
<dbReference type="PRINTS" id="PR00081">
    <property type="entry name" value="GDHRDH"/>
</dbReference>
<proteinExistence type="inferred from homology"/>
<dbReference type="InterPro" id="IPR002347">
    <property type="entry name" value="SDR_fam"/>
</dbReference>
<dbReference type="Gene3D" id="3.40.50.720">
    <property type="entry name" value="NAD(P)-binding Rossmann-like Domain"/>
    <property type="match status" value="1"/>
</dbReference>
<dbReference type="EMBL" id="NWUF01000007">
    <property type="protein sequence ID" value="PCE42557.1"/>
    <property type="molecule type" value="Genomic_DNA"/>
</dbReference>
<dbReference type="AlphaFoldDB" id="A0A2A4FYP6"/>
<dbReference type="InterPro" id="IPR036291">
    <property type="entry name" value="NAD(P)-bd_dom_sf"/>
</dbReference>
<dbReference type="KEGG" id="rdi:CMV14_07025"/>
<dbReference type="PANTHER" id="PTHR42879:SF6">
    <property type="entry name" value="NADPH-DEPENDENT REDUCTASE BACG"/>
    <property type="match status" value="1"/>
</dbReference>
<gene>
    <name evidence="2" type="ORF">COO09_09055</name>
</gene>
<dbReference type="FunFam" id="3.40.50.720:FF:000084">
    <property type="entry name" value="Short-chain dehydrogenase reductase"/>
    <property type="match status" value="1"/>
</dbReference>
<dbReference type="Pfam" id="PF13561">
    <property type="entry name" value="adh_short_C2"/>
    <property type="match status" value="1"/>
</dbReference>
<dbReference type="RefSeq" id="WP_066960627.1">
    <property type="nucleotide sequence ID" value="NZ_CP023449.1"/>
</dbReference>
<dbReference type="PANTHER" id="PTHR42879">
    <property type="entry name" value="3-OXOACYL-(ACYL-CARRIER-PROTEIN) REDUCTASE"/>
    <property type="match status" value="1"/>
</dbReference>
<comment type="similarity">
    <text evidence="1">Belongs to the short-chain dehydrogenases/reductases (SDR) family.</text>
</comment>
<organism evidence="2 3">
    <name type="scientific">Rhizorhabdus dicambivorans</name>
    <dbReference type="NCBI Taxonomy" id="1850238"/>
    <lineage>
        <taxon>Bacteria</taxon>
        <taxon>Pseudomonadati</taxon>
        <taxon>Pseudomonadota</taxon>
        <taxon>Alphaproteobacteria</taxon>
        <taxon>Sphingomonadales</taxon>
        <taxon>Sphingomonadaceae</taxon>
        <taxon>Rhizorhabdus</taxon>
    </lineage>
</organism>
<evidence type="ECO:0000313" key="2">
    <source>
        <dbReference type="EMBL" id="PCE42557.1"/>
    </source>
</evidence>
<dbReference type="PRINTS" id="PR00080">
    <property type="entry name" value="SDRFAMILY"/>
</dbReference>
<evidence type="ECO:0000256" key="1">
    <source>
        <dbReference type="ARBA" id="ARBA00006484"/>
    </source>
</evidence>
<name>A0A2A4FYP6_9SPHN</name>
<protein>
    <submittedName>
        <fullName evidence="2">Short-chain dehydrogenase</fullName>
    </submittedName>
</protein>
<dbReference type="OrthoDB" id="9793325at2"/>
<accession>A0A2A4FYP6</accession>
<evidence type="ECO:0000313" key="3">
    <source>
        <dbReference type="Proteomes" id="UP000218934"/>
    </source>
</evidence>
<dbReference type="SUPFAM" id="SSF51735">
    <property type="entry name" value="NAD(P)-binding Rossmann-fold domains"/>
    <property type="match status" value="1"/>
</dbReference>
<sequence length="261" mass="27506">MDLHLRDKVAFVTGASRGIGFAIASELAKEGVAVGMVARDPDQLNASVGEIRAQGGRAFAVAADISRSDEVRRSIQMVERELGSIDILVNNAGSSPMGTIEHMPDEAWAKSLELKLMGYVRCSRELVPSMRARSSGRIINIVGRSGRQPRSTYMVGGAVNAALLNFTKALADDLAASNILVIGVNPGPIQTRRMDSLLEQSAEINGSSQETAARSSRESVALARAGRPDEVAGLVAFLCSDRASYITGTCIDVDGGGTACI</sequence>